<dbReference type="GeneID" id="90075279"/>
<comment type="caution">
    <text evidence="2">The sequence shown here is derived from an EMBL/GenBank/DDBJ whole genome shotgun (WGS) entry which is preliminary data.</text>
</comment>
<dbReference type="RefSeq" id="XP_064854300.1">
    <property type="nucleotide sequence ID" value="XM_064998228.1"/>
</dbReference>
<gene>
    <name evidence="2" type="ORF">DASC09_046290</name>
</gene>
<evidence type="ECO:0000313" key="3">
    <source>
        <dbReference type="Proteomes" id="UP001360560"/>
    </source>
</evidence>
<accession>A0AAV5QS61</accession>
<proteinExistence type="predicted"/>
<sequence>MGENNENNSQRSKILEELKSFANTSQNGVDSQSLFSRVDSLLKAQDDLIKQKDLEYKKKELESRKKELEYKKKDREYRKKDREYVRVDEKVADKRLEYKHKKQEYETFLYMLEAQCNYCPGFFDDYENQDIMTHLEFKLSSLPSSVARRNFRFSKQQIFELEGLLVLNDKELIKEYDFPRPPLECLCVLLAILTTGRGPTDFCTFFGKEEDVLSEASLTCAEFICDRFGYLLRFGEYDLPYERGVRLSDIGFLKEKGSSRQLGPSEKPEYTNMLSSSISLHGNLAFYLDSMLVSVNDPESKCAAFHTELRTFHPKLQTFHPELQTFQYQCLIDVDNIIYSLMGPFTYPNEQMNRVLESLAISVDNITPDVCVYSHEGGKGSDFIIVPYEREEMAKLEEDRDALGPEDFDHIQKKLRSHDKAMSRIRQETRKHFADVLCHFGTFRASNRKQLDPYSANLLFTSAIFFKNIETVYQRNDISVNEYLGWEKLVD</sequence>
<protein>
    <submittedName>
        <fullName evidence="2">Uncharacterized protein</fullName>
    </submittedName>
</protein>
<keyword evidence="1" id="KW-0175">Coiled coil</keyword>
<dbReference type="EMBL" id="BTFZ01000011">
    <property type="protein sequence ID" value="GMM37304.1"/>
    <property type="molecule type" value="Genomic_DNA"/>
</dbReference>
<name>A0AAV5QS61_9ASCO</name>
<reference evidence="2 3" key="1">
    <citation type="journal article" date="2023" name="Elife">
        <title>Identification of key yeast species and microbe-microbe interactions impacting larval growth of Drosophila in the wild.</title>
        <authorList>
            <person name="Mure A."/>
            <person name="Sugiura Y."/>
            <person name="Maeda R."/>
            <person name="Honda K."/>
            <person name="Sakurai N."/>
            <person name="Takahashi Y."/>
            <person name="Watada M."/>
            <person name="Katoh T."/>
            <person name="Gotoh A."/>
            <person name="Gotoh Y."/>
            <person name="Taniguchi I."/>
            <person name="Nakamura K."/>
            <person name="Hayashi T."/>
            <person name="Katayama T."/>
            <person name="Uemura T."/>
            <person name="Hattori Y."/>
        </authorList>
    </citation>
    <scope>NUCLEOTIDE SEQUENCE [LARGE SCALE GENOMIC DNA]</scope>
    <source>
        <strain evidence="2 3">SC-9</strain>
    </source>
</reference>
<evidence type="ECO:0000313" key="2">
    <source>
        <dbReference type="EMBL" id="GMM37304.1"/>
    </source>
</evidence>
<dbReference type="Proteomes" id="UP001360560">
    <property type="component" value="Unassembled WGS sequence"/>
</dbReference>
<organism evidence="2 3">
    <name type="scientific">Saccharomycopsis crataegensis</name>
    <dbReference type="NCBI Taxonomy" id="43959"/>
    <lineage>
        <taxon>Eukaryota</taxon>
        <taxon>Fungi</taxon>
        <taxon>Dikarya</taxon>
        <taxon>Ascomycota</taxon>
        <taxon>Saccharomycotina</taxon>
        <taxon>Saccharomycetes</taxon>
        <taxon>Saccharomycopsidaceae</taxon>
        <taxon>Saccharomycopsis</taxon>
    </lineage>
</organism>
<keyword evidence="3" id="KW-1185">Reference proteome</keyword>
<feature type="coiled-coil region" evidence="1">
    <location>
        <begin position="51"/>
        <end position="78"/>
    </location>
</feature>
<dbReference type="AlphaFoldDB" id="A0AAV5QS61"/>
<evidence type="ECO:0000256" key="1">
    <source>
        <dbReference type="SAM" id="Coils"/>
    </source>
</evidence>